<protein>
    <submittedName>
        <fullName evidence="2">Uncharacterized protein</fullName>
    </submittedName>
</protein>
<evidence type="ECO:0000313" key="2">
    <source>
        <dbReference type="WBParaSite" id="jg25680"/>
    </source>
</evidence>
<dbReference type="WBParaSite" id="jg25680">
    <property type="protein sequence ID" value="jg25680"/>
    <property type="gene ID" value="jg25680"/>
</dbReference>
<sequence length="138" mass="16506">MFLLKARACHEKEKTLSKRIEEITKELHQHGIEHLDKALLCLRRRIRGQVLLESIQSYIFNHKMPAMEFIKEDFPDTEEASKYLERQRESFALVMDQQLTSSEDELYSDEALLKVLKEELISKEMVSHHYYVHLRNME</sequence>
<evidence type="ECO:0000313" key="1">
    <source>
        <dbReference type="Proteomes" id="UP000887574"/>
    </source>
</evidence>
<dbReference type="AlphaFoldDB" id="A0A915E1G0"/>
<dbReference type="Proteomes" id="UP000887574">
    <property type="component" value="Unplaced"/>
</dbReference>
<name>A0A915E1G0_9BILA</name>
<reference evidence="2" key="1">
    <citation type="submission" date="2022-11" db="UniProtKB">
        <authorList>
            <consortium name="WormBaseParasite"/>
        </authorList>
    </citation>
    <scope>IDENTIFICATION</scope>
</reference>
<proteinExistence type="predicted"/>
<keyword evidence="1" id="KW-1185">Reference proteome</keyword>
<accession>A0A915E1G0</accession>
<organism evidence="1 2">
    <name type="scientific">Ditylenchus dipsaci</name>
    <dbReference type="NCBI Taxonomy" id="166011"/>
    <lineage>
        <taxon>Eukaryota</taxon>
        <taxon>Metazoa</taxon>
        <taxon>Ecdysozoa</taxon>
        <taxon>Nematoda</taxon>
        <taxon>Chromadorea</taxon>
        <taxon>Rhabditida</taxon>
        <taxon>Tylenchina</taxon>
        <taxon>Tylenchomorpha</taxon>
        <taxon>Sphaerularioidea</taxon>
        <taxon>Anguinidae</taxon>
        <taxon>Anguininae</taxon>
        <taxon>Ditylenchus</taxon>
    </lineage>
</organism>